<dbReference type="GO" id="GO:0016233">
    <property type="term" value="P:telomere capping"/>
    <property type="evidence" value="ECO:0007669"/>
    <property type="project" value="TreeGrafter"/>
</dbReference>
<keyword evidence="7" id="KW-1185">Reference proteome</keyword>
<dbReference type="GO" id="GO:0032210">
    <property type="term" value="P:regulation of telomere maintenance via telomerase"/>
    <property type="evidence" value="ECO:0007669"/>
    <property type="project" value="TreeGrafter"/>
</dbReference>
<accession>A0A8K0GTQ6</accession>
<feature type="domain" description="Telomeric single stranded DNA binding POT1/Cdc13" evidence="5">
    <location>
        <begin position="11"/>
        <end position="146"/>
    </location>
</feature>
<dbReference type="PANTHER" id="PTHR14513:SF0">
    <property type="entry name" value="PROTECTION OF TELOMERES PROTEIN 1"/>
    <property type="match status" value="1"/>
</dbReference>
<dbReference type="Pfam" id="PF25507">
    <property type="entry name" value="OB_POT1A"/>
    <property type="match status" value="1"/>
</dbReference>
<dbReference type="Proteomes" id="UP000796880">
    <property type="component" value="Unassembled WGS sequence"/>
</dbReference>
<evidence type="ECO:0000259" key="5">
    <source>
        <dbReference type="SMART" id="SM00976"/>
    </source>
</evidence>
<dbReference type="InterPro" id="IPR011564">
    <property type="entry name" value="Telomer_end-bd_POT1/Cdc13"/>
</dbReference>
<proteinExistence type="predicted"/>
<dbReference type="InterPro" id="IPR028389">
    <property type="entry name" value="POT1"/>
</dbReference>
<dbReference type="AlphaFoldDB" id="A0A8K0GTQ6"/>
<comment type="subcellular location">
    <subcellularLocation>
        <location evidence="1">Chromosome</location>
        <location evidence="1">Telomere</location>
    </subcellularLocation>
</comment>
<keyword evidence="2" id="KW-0158">Chromosome</keyword>
<evidence type="ECO:0000256" key="1">
    <source>
        <dbReference type="ARBA" id="ARBA00004574"/>
    </source>
</evidence>
<reference evidence="6" key="1">
    <citation type="submission" date="2020-03" db="EMBL/GenBank/DDBJ databases">
        <title>A high-quality chromosome-level genome assembly of a woody plant with both climbing and erect habits, Rhamnella rubrinervis.</title>
        <authorList>
            <person name="Lu Z."/>
            <person name="Yang Y."/>
            <person name="Zhu X."/>
            <person name="Sun Y."/>
        </authorList>
    </citation>
    <scope>NUCLEOTIDE SEQUENCE</scope>
    <source>
        <strain evidence="6">BYM</strain>
        <tissue evidence="6">Leaf</tissue>
    </source>
</reference>
<dbReference type="GO" id="GO:0010521">
    <property type="term" value="F:telomerase inhibitor activity"/>
    <property type="evidence" value="ECO:0007669"/>
    <property type="project" value="TreeGrafter"/>
</dbReference>
<evidence type="ECO:0000256" key="3">
    <source>
        <dbReference type="ARBA" id="ARBA00022895"/>
    </source>
</evidence>
<keyword evidence="3" id="KW-0779">Telomere</keyword>
<evidence type="ECO:0000256" key="2">
    <source>
        <dbReference type="ARBA" id="ARBA00022454"/>
    </source>
</evidence>
<dbReference type="CDD" id="cd04497">
    <property type="entry name" value="hPOT1_OB1_like"/>
    <property type="match status" value="1"/>
</dbReference>
<evidence type="ECO:0000256" key="4">
    <source>
        <dbReference type="ARBA" id="ARBA00023125"/>
    </source>
</evidence>
<dbReference type="SUPFAM" id="SSF50249">
    <property type="entry name" value="Nucleic acid-binding proteins"/>
    <property type="match status" value="2"/>
</dbReference>
<dbReference type="GO" id="GO:0098505">
    <property type="term" value="F:G-rich strand telomeric DNA binding"/>
    <property type="evidence" value="ECO:0007669"/>
    <property type="project" value="TreeGrafter"/>
</dbReference>
<comment type="caution">
    <text evidence="6">The sequence shown here is derived from an EMBL/GenBank/DDBJ whole genome shotgun (WGS) entry which is preliminary data.</text>
</comment>
<name>A0A8K0GTQ6_9ROSA</name>
<evidence type="ECO:0000313" key="7">
    <source>
        <dbReference type="Proteomes" id="UP000796880"/>
    </source>
</evidence>
<organism evidence="6 7">
    <name type="scientific">Rhamnella rubrinervis</name>
    <dbReference type="NCBI Taxonomy" id="2594499"/>
    <lineage>
        <taxon>Eukaryota</taxon>
        <taxon>Viridiplantae</taxon>
        <taxon>Streptophyta</taxon>
        <taxon>Embryophyta</taxon>
        <taxon>Tracheophyta</taxon>
        <taxon>Spermatophyta</taxon>
        <taxon>Magnoliopsida</taxon>
        <taxon>eudicotyledons</taxon>
        <taxon>Gunneridae</taxon>
        <taxon>Pentapetalae</taxon>
        <taxon>rosids</taxon>
        <taxon>fabids</taxon>
        <taxon>Rosales</taxon>
        <taxon>Rhamnaceae</taxon>
        <taxon>rhamnoid group</taxon>
        <taxon>Rhamneae</taxon>
        <taxon>Rhamnella</taxon>
    </lineage>
</organism>
<evidence type="ECO:0000313" key="6">
    <source>
        <dbReference type="EMBL" id="KAF3437156.1"/>
    </source>
</evidence>
<dbReference type="GO" id="GO:0000783">
    <property type="term" value="C:nuclear telomere cap complex"/>
    <property type="evidence" value="ECO:0007669"/>
    <property type="project" value="TreeGrafter"/>
</dbReference>
<sequence length="468" mass="53821">MRSRVRDDYKFMEIRDAIVSINQKVSLIGVIAEFDFPKQTRGTDCLCTLKIVDESHPKPGLEVRVFEENVEKLPHILSTGDIIQFNHVVMNIFRGEVCAVYNKKFSSFALYDGKDGEAFLPYQVSPKFRPRDLDKAFITGLRKWLVSFQIDEGSDNFSLMREIKEGEGINMVCKIVHVCEAAKDKWMAFVWDGTDARPASIFTRLKDEGDHPLPLHLEPLPFPRDVFCTFPLLGTVLRVNFYQGIEKSCLHSLNSGKWVKFINLAIEVDGGLWRGVLTPFTKLRYTTNEDNLVLERQRIYDLRLSAKSLLARIPFFSFPLTSQITEVDHKDVPCLTLMDVLTYSKVTAKFKCVVRVVAAFPWQAENFIYRGTYRIRLTLEDPTARIHAYLYAEDGEKFFGGYPSVDVLKRRRNVLLGMATASDDYGKEVEDGARNPPWMQCCLKSYYLSKSDPWGTRNYRIFDTMLVV</sequence>
<dbReference type="SMART" id="SM00976">
    <property type="entry name" value="Telo_bind"/>
    <property type="match status" value="1"/>
</dbReference>
<dbReference type="InterPro" id="IPR057620">
    <property type="entry name" value="POT1A/B-like_OB"/>
</dbReference>
<protein>
    <recommendedName>
        <fullName evidence="5">Telomeric single stranded DNA binding POT1/Cdc13 domain-containing protein</fullName>
    </recommendedName>
</protein>
<dbReference type="Pfam" id="PF02765">
    <property type="entry name" value="POT1"/>
    <property type="match status" value="1"/>
</dbReference>
<dbReference type="InterPro" id="IPR012340">
    <property type="entry name" value="NA-bd_OB-fold"/>
</dbReference>
<dbReference type="PANTHER" id="PTHR14513">
    <property type="entry name" value="PROTECTION OF TELOMERES 1"/>
    <property type="match status" value="1"/>
</dbReference>
<keyword evidence="4" id="KW-0238">DNA-binding</keyword>
<gene>
    <name evidence="6" type="ORF">FNV43_RR19909</name>
</gene>
<dbReference type="Gene3D" id="2.40.50.140">
    <property type="entry name" value="Nucleic acid-binding proteins"/>
    <property type="match status" value="2"/>
</dbReference>
<dbReference type="OrthoDB" id="2186770at2759"/>
<dbReference type="EMBL" id="VOIH02000009">
    <property type="protein sequence ID" value="KAF3437156.1"/>
    <property type="molecule type" value="Genomic_DNA"/>
</dbReference>